<dbReference type="PANTHER" id="PTHR23305">
    <property type="entry name" value="OBG GTPASE FAMILY"/>
    <property type="match status" value="1"/>
</dbReference>
<feature type="domain" description="TGS" evidence="6">
    <location>
        <begin position="144"/>
        <end position="227"/>
    </location>
</feature>
<dbReference type="GO" id="GO:0016887">
    <property type="term" value="F:ATP hydrolysis activity"/>
    <property type="evidence" value="ECO:0007669"/>
    <property type="project" value="TreeGrafter"/>
</dbReference>
<dbReference type="GO" id="GO:0005524">
    <property type="term" value="F:ATP binding"/>
    <property type="evidence" value="ECO:0007669"/>
    <property type="project" value="UniProtKB-KW"/>
</dbReference>
<organism evidence="7 8">
    <name type="scientific">Candidatus Desulfobia pelagia</name>
    <dbReference type="NCBI Taxonomy" id="2841692"/>
    <lineage>
        <taxon>Bacteria</taxon>
        <taxon>Pseudomonadati</taxon>
        <taxon>Thermodesulfobacteriota</taxon>
        <taxon>Desulfobulbia</taxon>
        <taxon>Desulfobulbales</taxon>
        <taxon>Desulfobulbaceae</taxon>
        <taxon>Candidatus Desulfobia</taxon>
    </lineage>
</organism>
<keyword evidence="5" id="KW-0460">Magnesium</keyword>
<accession>A0A8J6TFN0</accession>
<comment type="cofactor">
    <cofactor evidence="1">
        <name>Mg(2+)</name>
        <dbReference type="ChEBI" id="CHEBI:18420"/>
    </cofactor>
</comment>
<evidence type="ECO:0000313" key="8">
    <source>
        <dbReference type="Proteomes" id="UP000614424"/>
    </source>
</evidence>
<dbReference type="EMBL" id="JACNJZ010000101">
    <property type="protein sequence ID" value="MBC8317720.1"/>
    <property type="molecule type" value="Genomic_DNA"/>
</dbReference>
<dbReference type="GO" id="GO:0046872">
    <property type="term" value="F:metal ion binding"/>
    <property type="evidence" value="ECO:0007669"/>
    <property type="project" value="UniProtKB-KW"/>
</dbReference>
<dbReference type="FunFam" id="3.10.20.30:FF:000029">
    <property type="entry name" value="Obg-like ATPase 1"/>
    <property type="match status" value="1"/>
</dbReference>
<keyword evidence="2" id="KW-0479">Metal-binding</keyword>
<dbReference type="SUPFAM" id="SSF81271">
    <property type="entry name" value="TGS-like"/>
    <property type="match status" value="1"/>
</dbReference>
<dbReference type="InterPro" id="IPR012676">
    <property type="entry name" value="TGS-like"/>
</dbReference>
<dbReference type="InterPro" id="IPR004095">
    <property type="entry name" value="TGS"/>
</dbReference>
<dbReference type="Gene3D" id="3.10.20.30">
    <property type="match status" value="1"/>
</dbReference>
<reference evidence="7 8" key="1">
    <citation type="submission" date="2020-08" db="EMBL/GenBank/DDBJ databases">
        <title>Bridging the membrane lipid divide: bacteria of the FCB group superphylum have the potential to synthesize archaeal ether lipids.</title>
        <authorList>
            <person name="Villanueva L."/>
            <person name="Von Meijenfeldt F.A.B."/>
            <person name="Westbye A.B."/>
            <person name="Yadav S."/>
            <person name="Hopmans E.C."/>
            <person name="Dutilh B.E."/>
            <person name="Sinninghe Damste J.S."/>
        </authorList>
    </citation>
    <scope>NUCLEOTIDE SEQUENCE [LARGE SCALE GENOMIC DNA]</scope>
    <source>
        <strain evidence="7">NIOZ-UU47</strain>
    </source>
</reference>
<evidence type="ECO:0000256" key="2">
    <source>
        <dbReference type="ARBA" id="ARBA00022723"/>
    </source>
</evidence>
<keyword evidence="4" id="KW-0067">ATP-binding</keyword>
<dbReference type="PANTHER" id="PTHR23305:SF18">
    <property type="entry name" value="OBG-TYPE G DOMAIN-CONTAINING PROTEIN"/>
    <property type="match status" value="1"/>
</dbReference>
<dbReference type="InterPro" id="IPR013029">
    <property type="entry name" value="YchF_C"/>
</dbReference>
<comment type="caution">
    <text evidence="7">The sequence shown here is derived from an EMBL/GenBank/DDBJ whole genome shotgun (WGS) entry which is preliminary data.</text>
</comment>
<dbReference type="Pfam" id="PF06071">
    <property type="entry name" value="YchF-GTPase_C"/>
    <property type="match status" value="1"/>
</dbReference>
<dbReference type="Proteomes" id="UP000614424">
    <property type="component" value="Unassembled WGS sequence"/>
</dbReference>
<evidence type="ECO:0000256" key="1">
    <source>
        <dbReference type="ARBA" id="ARBA00001946"/>
    </source>
</evidence>
<gene>
    <name evidence="7" type="ORF">H8E41_07415</name>
</gene>
<sequence length="229" mass="25820">MKIGFIGIDLPEGKTKYNDKSLIALEDKDKPKKVTPFFAQFIADDFVHSEAIVVPASQILDLLILDMEKIEARLTRITDAQEKEFFEKCMETLEEEIPLCDLPLSEEELQSLEAAALHSIKPVVQVEGNEDVNDIITLALEKAGYMFFYTSGPSESHAWLVKKGSTILECAGKIHTDLARGFIKGDIVSFEEYLNCHNFNECKSKGLVKVVDRDHIVEPNDVIEIRFNV</sequence>
<dbReference type="GO" id="GO:0005737">
    <property type="term" value="C:cytoplasm"/>
    <property type="evidence" value="ECO:0007669"/>
    <property type="project" value="TreeGrafter"/>
</dbReference>
<dbReference type="InterPro" id="IPR027417">
    <property type="entry name" value="P-loop_NTPase"/>
</dbReference>
<keyword evidence="3" id="KW-0547">Nucleotide-binding</keyword>
<evidence type="ECO:0000313" key="7">
    <source>
        <dbReference type="EMBL" id="MBC8317720.1"/>
    </source>
</evidence>
<evidence type="ECO:0000256" key="3">
    <source>
        <dbReference type="ARBA" id="ARBA00022741"/>
    </source>
</evidence>
<evidence type="ECO:0000256" key="5">
    <source>
        <dbReference type="ARBA" id="ARBA00022842"/>
    </source>
</evidence>
<name>A0A8J6TFN0_9BACT</name>
<dbReference type="AlphaFoldDB" id="A0A8J6TFN0"/>
<evidence type="ECO:0000256" key="4">
    <source>
        <dbReference type="ARBA" id="ARBA00022840"/>
    </source>
</evidence>
<protein>
    <submittedName>
        <fullName evidence="7">DUF933 domain-containing protein</fullName>
    </submittedName>
</protein>
<dbReference type="Gene3D" id="3.40.50.300">
    <property type="entry name" value="P-loop containing nucleotide triphosphate hydrolases"/>
    <property type="match status" value="1"/>
</dbReference>
<dbReference type="InterPro" id="IPR012675">
    <property type="entry name" value="Beta-grasp_dom_sf"/>
</dbReference>
<evidence type="ECO:0000259" key="6">
    <source>
        <dbReference type="PROSITE" id="PS51880"/>
    </source>
</evidence>
<proteinExistence type="predicted"/>
<dbReference type="PROSITE" id="PS51880">
    <property type="entry name" value="TGS"/>
    <property type="match status" value="1"/>
</dbReference>